<accession>A0A1I0LFF5</accession>
<name>A0A1I0LFF5_9BACT</name>
<dbReference type="Proteomes" id="UP000199181">
    <property type="component" value="Unassembled WGS sequence"/>
</dbReference>
<dbReference type="AlphaFoldDB" id="A0A1I0LFF5"/>
<sequence length="105" mass="12163">MDTYNLCPDGRVMLEFLVDDFKKYGTWTFDGDTLKLEFTRETKQLGVGAFIDPPESQEGVRLYQKTEPSEEQLAESREFSWREILEDMKGNSPSFTPRRGVPTCQ</sequence>
<keyword evidence="2" id="KW-1185">Reference proteome</keyword>
<dbReference type="EMBL" id="FOIJ01000029">
    <property type="protein sequence ID" value="SEU38839.1"/>
    <property type="molecule type" value="Genomic_DNA"/>
</dbReference>
<dbReference type="RefSeq" id="WP_093526100.1">
    <property type="nucleotide sequence ID" value="NZ_FOIJ01000029.1"/>
</dbReference>
<gene>
    <name evidence="1" type="ORF">SAMN05443639_1298</name>
</gene>
<evidence type="ECO:0000313" key="2">
    <source>
        <dbReference type="Proteomes" id="UP000199181"/>
    </source>
</evidence>
<reference evidence="2" key="1">
    <citation type="submission" date="2016-10" db="EMBL/GenBank/DDBJ databases">
        <authorList>
            <person name="Varghese N."/>
            <person name="Submissions S."/>
        </authorList>
    </citation>
    <scope>NUCLEOTIDE SEQUENCE [LARGE SCALE GENOMIC DNA]</scope>
    <source>
        <strain evidence="2">DSM 16858</strain>
    </source>
</reference>
<organism evidence="1 2">
    <name type="scientific">Stigmatella erecta</name>
    <dbReference type="NCBI Taxonomy" id="83460"/>
    <lineage>
        <taxon>Bacteria</taxon>
        <taxon>Pseudomonadati</taxon>
        <taxon>Myxococcota</taxon>
        <taxon>Myxococcia</taxon>
        <taxon>Myxococcales</taxon>
        <taxon>Cystobacterineae</taxon>
        <taxon>Archangiaceae</taxon>
        <taxon>Stigmatella</taxon>
    </lineage>
</organism>
<evidence type="ECO:0000313" key="1">
    <source>
        <dbReference type="EMBL" id="SEU38839.1"/>
    </source>
</evidence>
<protein>
    <submittedName>
        <fullName evidence="1">Uncharacterized protein</fullName>
    </submittedName>
</protein>
<proteinExistence type="predicted"/>